<feature type="region of interest" description="Disordered" evidence="1">
    <location>
        <begin position="1"/>
        <end position="53"/>
    </location>
</feature>
<keyword evidence="3" id="KW-1185">Reference proteome</keyword>
<dbReference type="Gene3D" id="3.40.50.300">
    <property type="entry name" value="P-loop containing nucleotide triphosphate hydrolases"/>
    <property type="match status" value="1"/>
</dbReference>
<dbReference type="PANTHER" id="PTHR48125">
    <property type="entry name" value="LP07818P1"/>
    <property type="match status" value="1"/>
</dbReference>
<feature type="compositionally biased region" description="Pro residues" evidence="1">
    <location>
        <begin position="875"/>
        <end position="886"/>
    </location>
</feature>
<feature type="compositionally biased region" description="Gly residues" evidence="1">
    <location>
        <begin position="24"/>
        <end position="33"/>
    </location>
</feature>
<feature type="compositionally biased region" description="Pro residues" evidence="1">
    <location>
        <begin position="41"/>
        <end position="50"/>
    </location>
</feature>
<feature type="compositionally biased region" description="Low complexity" evidence="1">
    <location>
        <begin position="781"/>
        <end position="840"/>
    </location>
</feature>
<dbReference type="AlphaFoldDB" id="A0A9W4ECS3"/>
<dbReference type="InterPro" id="IPR027417">
    <property type="entry name" value="P-loop_NTPase"/>
</dbReference>
<reference evidence="2" key="1">
    <citation type="submission" date="2021-06" db="EMBL/GenBank/DDBJ databases">
        <authorList>
            <person name="Arsene-Ploetze F."/>
        </authorList>
    </citation>
    <scope>NUCLEOTIDE SEQUENCE</scope>
    <source>
        <strain evidence="2">SBRY1</strain>
    </source>
</reference>
<evidence type="ECO:0008006" key="4">
    <source>
        <dbReference type="Google" id="ProtNLM"/>
    </source>
</evidence>
<proteinExistence type="predicted"/>
<dbReference type="RefSeq" id="WP_205043395.1">
    <property type="nucleotide sequence ID" value="NZ_CAJVAX010000001.1"/>
</dbReference>
<feature type="region of interest" description="Disordered" evidence="1">
    <location>
        <begin position="385"/>
        <end position="440"/>
    </location>
</feature>
<feature type="region of interest" description="Disordered" evidence="1">
    <location>
        <begin position="145"/>
        <end position="186"/>
    </location>
</feature>
<dbReference type="SUPFAM" id="SSF52540">
    <property type="entry name" value="P-loop containing nucleoside triphosphate hydrolases"/>
    <property type="match status" value="1"/>
</dbReference>
<evidence type="ECO:0000256" key="1">
    <source>
        <dbReference type="SAM" id="MobiDB-lite"/>
    </source>
</evidence>
<accession>A0A9W4ECS3</accession>
<feature type="compositionally biased region" description="Low complexity" evidence="1">
    <location>
        <begin position="898"/>
        <end position="911"/>
    </location>
</feature>
<evidence type="ECO:0000313" key="2">
    <source>
        <dbReference type="EMBL" id="CAG7607392.1"/>
    </source>
</evidence>
<dbReference type="PANTHER" id="PTHR48125:SF10">
    <property type="entry name" value="OS12G0136300 PROTEIN"/>
    <property type="match status" value="1"/>
</dbReference>
<dbReference type="EMBL" id="CAJVAX010000001">
    <property type="protein sequence ID" value="CAG7607392.1"/>
    <property type="molecule type" value="Genomic_DNA"/>
</dbReference>
<feature type="compositionally biased region" description="Low complexity" evidence="1">
    <location>
        <begin position="848"/>
        <end position="858"/>
    </location>
</feature>
<feature type="compositionally biased region" description="Basic and acidic residues" evidence="1">
    <location>
        <begin position="1"/>
        <end position="14"/>
    </location>
</feature>
<gene>
    <name evidence="2" type="ORF">SBRY_11033</name>
</gene>
<comment type="caution">
    <text evidence="2">The sequence shown here is derived from an EMBL/GenBank/DDBJ whole genome shotgun (WGS) entry which is preliminary data.</text>
</comment>
<protein>
    <recommendedName>
        <fullName evidence="4">AAA family ATPase</fullName>
    </recommendedName>
</protein>
<organism evidence="2 3">
    <name type="scientific">Actinacidiphila bryophytorum</name>
    <dbReference type="NCBI Taxonomy" id="1436133"/>
    <lineage>
        <taxon>Bacteria</taxon>
        <taxon>Bacillati</taxon>
        <taxon>Actinomycetota</taxon>
        <taxon>Actinomycetes</taxon>
        <taxon>Kitasatosporales</taxon>
        <taxon>Streptomycetaceae</taxon>
        <taxon>Actinacidiphila</taxon>
    </lineage>
</organism>
<feature type="compositionally biased region" description="Pro residues" evidence="1">
    <location>
        <begin position="422"/>
        <end position="440"/>
    </location>
</feature>
<name>A0A9W4ECS3_9ACTN</name>
<feature type="compositionally biased region" description="Basic and acidic residues" evidence="1">
    <location>
        <begin position="150"/>
        <end position="166"/>
    </location>
</feature>
<feature type="compositionally biased region" description="Pro residues" evidence="1">
    <location>
        <begin position="173"/>
        <end position="183"/>
    </location>
</feature>
<dbReference type="Proteomes" id="UP001153328">
    <property type="component" value="Unassembled WGS sequence"/>
</dbReference>
<feature type="compositionally biased region" description="Pro residues" evidence="1">
    <location>
        <begin position="859"/>
        <end position="868"/>
    </location>
</feature>
<sequence>MDQHNGEPGERPGQDEPFDAFGVRSGGTGGGTADRGALVPYEPPPAPFEPAAPADSAFADFADFPDFPDARDLRDVPADAGAFDSTRPVEPSLFDAAAPLPKAIRPAREPLELTSGTPSGGSARVRRIVTPDYLLTVNPVDGTEVTVCPPEERRTPVPRTRAERTAHLAAQRPSPPPGPPAPELPLLERDEERERLIRLLARGRSVRVTGPSGAGRTALLESVANACADLAPDGVLWLSGYRRTVGDVLHALYSVVYAGDDYRPSRTELPALLRETGAVVVVDDLEFGGTALEELLAAAPECAFLLAATPDVAAPPAESMVEEVFLSGLTRVACVDLLTLAAGRPLEEDETAWAADLWFESEGLPLRFVQAGALLRQRDALRFPPEPDWDDSVWENGTPAAGPAAPPPDLIPDLTGFDDPAAPDPAAPLEIPPVIPPPARVPSADVPLPSLAESAAPADLLASRLSESAREALAFAVALDGECPHPSHLPALVGDTHGDAALGEMTAVGLAVPVAAHYRLAAGVTQQLAAAFTAEGELSEVQAHTAALHYAWWTGHPSVTAARAAAESEAIIAAMTACRDNGNPTAAVLLARTVAPVFAAALHWGAWERALRIGQEAARLSGEVAEEAYFHHELGVLALCSGTMDRARAELEASIALRGALADRQGTVVGRRTLALVDDLDPAGSRLELPPAAADFDATPEAPAVTAPLAVIHQRPPAHHAPEPGPKRLAVVGTRRNMVAAGTGVLLAAVLGTIVTLGATSGGDGDQKNQVKPLESSQQEATDAPSTTSPETTSPTGTTSSPPASASATTTGTPTTASTTGGSTGATSAPPPSTSTGGTSQPPPPPSHTSGHPTHTTTKPPPSSPPPTSTSTTPDTPPPTTPPSSPPEVTQSQTVSGAPDLTDTATPTAAP</sequence>
<feature type="region of interest" description="Disordered" evidence="1">
    <location>
        <begin position="759"/>
        <end position="911"/>
    </location>
</feature>
<evidence type="ECO:0000313" key="3">
    <source>
        <dbReference type="Proteomes" id="UP001153328"/>
    </source>
</evidence>